<evidence type="ECO:0000313" key="4">
    <source>
        <dbReference type="Proteomes" id="UP000037843"/>
    </source>
</evidence>
<proteinExistence type="predicted"/>
<gene>
    <name evidence="2" type="ORF">AN908_07015</name>
    <name evidence="3" type="ORF">AN908_07470</name>
</gene>
<dbReference type="AlphaFoldDB" id="A0A7V8LQV3"/>
<comment type="caution">
    <text evidence="2">The sequence shown here is derived from an EMBL/GenBank/DDBJ whole genome shotgun (WGS) entry which is preliminary data.</text>
</comment>
<dbReference type="RefSeq" id="WP_081008001.1">
    <property type="nucleotide sequence ID" value="NZ_LJFO01000003.1"/>
</dbReference>
<dbReference type="EMBL" id="LJFO01000003">
    <property type="protein sequence ID" value="KPG14311.1"/>
    <property type="molecule type" value="Genomic_DNA"/>
</dbReference>
<sequence length="197" mass="21888">MTDFPQPLRLAKGSHKPGSGKGCAMNVVSYTNGDTQITDFPECSAAPLSRLVQIVNDVLAGLDGFLSPENSVIALNLGWRTVGTRNYDYGKQSRWWYELTGERVLSSEFRLRGDEGPGDERAVGRAYSYASTTCAITGWNVYEGFPGMIQRVISWDKGKLIDFVNRAIDKWIELMPISPAEPITQAQIEYAMERIGQ</sequence>
<accession>A0A7V8LQV3</accession>
<dbReference type="Proteomes" id="UP000037843">
    <property type="component" value="Unassembled WGS sequence"/>
</dbReference>
<organism evidence="2 4">
    <name type="scientific">Mycobacteroides immunogenum</name>
    <dbReference type="NCBI Taxonomy" id="83262"/>
    <lineage>
        <taxon>Bacteria</taxon>
        <taxon>Bacillati</taxon>
        <taxon>Actinomycetota</taxon>
        <taxon>Actinomycetes</taxon>
        <taxon>Mycobacteriales</taxon>
        <taxon>Mycobacteriaceae</taxon>
        <taxon>Mycobacteroides</taxon>
    </lineage>
</organism>
<protein>
    <submittedName>
        <fullName evidence="2">Uncharacterized protein</fullName>
    </submittedName>
</protein>
<name>A0A7V8LQV3_9MYCO</name>
<feature type="region of interest" description="Disordered" evidence="1">
    <location>
        <begin position="1"/>
        <end position="20"/>
    </location>
</feature>
<dbReference type="EMBL" id="LJFO01000003">
    <property type="protein sequence ID" value="KPG14379.1"/>
    <property type="molecule type" value="Genomic_DNA"/>
</dbReference>
<evidence type="ECO:0000313" key="2">
    <source>
        <dbReference type="EMBL" id="KPG14311.1"/>
    </source>
</evidence>
<evidence type="ECO:0000313" key="3">
    <source>
        <dbReference type="EMBL" id="KPG14379.1"/>
    </source>
</evidence>
<reference evidence="2 4" key="1">
    <citation type="submission" date="2015-09" db="EMBL/GenBank/DDBJ databases">
        <title>Genome Sequences of Mycobacterium immunogenum Isolates, Recuperated from a Chloraminated Drinking Water Distribution System Simulator Subjected to Episodes of Nitrification.</title>
        <authorList>
            <person name="Gomez-Alvarez V."/>
            <person name="Revetta R.P."/>
        </authorList>
    </citation>
    <scope>NUCLEOTIDE SEQUENCE [LARGE SCALE GENOMIC DNA]</scope>
    <source>
        <strain evidence="2 4">H008</strain>
    </source>
</reference>
<evidence type="ECO:0000256" key="1">
    <source>
        <dbReference type="SAM" id="MobiDB-lite"/>
    </source>
</evidence>